<dbReference type="GO" id="GO:0051301">
    <property type="term" value="P:cell division"/>
    <property type="evidence" value="ECO:0007669"/>
    <property type="project" value="UniProtKB-KW"/>
</dbReference>
<dbReference type="Pfam" id="PF03980">
    <property type="entry name" value="Nnf1"/>
    <property type="match status" value="1"/>
</dbReference>
<dbReference type="GO" id="GO:0007059">
    <property type="term" value="P:chromosome segregation"/>
    <property type="evidence" value="ECO:0007669"/>
    <property type="project" value="TreeGrafter"/>
</dbReference>
<dbReference type="PANTHER" id="PTHR15459:SF3">
    <property type="entry name" value="POLYAMINE-MODULATED FACTOR 1"/>
    <property type="match status" value="1"/>
</dbReference>
<dbReference type="GO" id="GO:0000444">
    <property type="term" value="C:MIS12/MIND type complex"/>
    <property type="evidence" value="ECO:0007669"/>
    <property type="project" value="InterPro"/>
</dbReference>
<evidence type="ECO:0000256" key="7">
    <source>
        <dbReference type="ARBA" id="ARBA00023242"/>
    </source>
</evidence>
<evidence type="ECO:0000256" key="9">
    <source>
        <dbReference type="ARBA" id="ARBA00023328"/>
    </source>
</evidence>
<evidence type="ECO:0000256" key="10">
    <source>
        <dbReference type="SAM" id="Coils"/>
    </source>
</evidence>
<evidence type="ECO:0000256" key="6">
    <source>
        <dbReference type="ARBA" id="ARBA00022838"/>
    </source>
</evidence>
<evidence type="ECO:0008006" key="14">
    <source>
        <dbReference type="Google" id="ProtNLM"/>
    </source>
</evidence>
<dbReference type="InterPro" id="IPR007128">
    <property type="entry name" value="PMF1/Nnf1"/>
</dbReference>
<keyword evidence="8" id="KW-0131">Cell cycle</keyword>
<proteinExistence type="predicted"/>
<keyword evidence="7" id="KW-0539">Nucleus</keyword>
<dbReference type="Proteomes" id="UP000246740">
    <property type="component" value="Unassembled WGS sequence"/>
</dbReference>
<evidence type="ECO:0000256" key="11">
    <source>
        <dbReference type="SAM" id="MobiDB-lite"/>
    </source>
</evidence>
<keyword evidence="5" id="KW-0498">Mitosis</keyword>
<evidence type="ECO:0000256" key="3">
    <source>
        <dbReference type="ARBA" id="ARBA00022454"/>
    </source>
</evidence>
<sequence>MSSEEHLADTEKTDEQRVLEQERADEEREASFQISSIPANSVASGSGTSQIATGAATETVVSANTDLAAGETEETIPKPKGRKSGTRTSGEAVDSPSTINKKPRASTTAATPGAAPATTVVETEAPTQSTNVRLDRLRQALDRFLDLIDYKASATNISKSLPRVDKDIVDALRTQFVEQLKDAIKEENEKLIVENQLDVRLQELHRLTQEADKRYHDGLDRNSDLCKDVWRPDLDIETAISARAITDQELRVAALKKELADVQAQNDQIHQHLMTTVAQYDTLRSEAREALDALDSVCFSLPGPWLRCTKADPVLHRHPRSCNGIAACNRQSKVSKQHPTFRISSDRRWTTSCRTSARASSSLNLNLVISKIL</sequence>
<dbReference type="InParanoid" id="A0A317XGP3"/>
<reference evidence="12 13" key="1">
    <citation type="journal article" date="2018" name="Mol. Biol. Evol.">
        <title>Broad Genomic Sampling Reveals a Smut Pathogenic Ancestry of the Fungal Clade Ustilaginomycotina.</title>
        <authorList>
            <person name="Kijpornyongpan T."/>
            <person name="Mondo S.J."/>
            <person name="Barry K."/>
            <person name="Sandor L."/>
            <person name="Lee J."/>
            <person name="Lipzen A."/>
            <person name="Pangilinan J."/>
            <person name="LaButti K."/>
            <person name="Hainaut M."/>
            <person name="Henrissat B."/>
            <person name="Grigoriev I.V."/>
            <person name="Spatafora J.W."/>
            <person name="Aime M.C."/>
        </authorList>
    </citation>
    <scope>NUCLEOTIDE SEQUENCE [LARGE SCALE GENOMIC DNA]</scope>
    <source>
        <strain evidence="12 13">MCA 3645</strain>
    </source>
</reference>
<feature type="compositionally biased region" description="Low complexity" evidence="11">
    <location>
        <begin position="105"/>
        <end position="127"/>
    </location>
</feature>
<evidence type="ECO:0000256" key="1">
    <source>
        <dbReference type="ARBA" id="ARBA00004123"/>
    </source>
</evidence>
<keyword evidence="4" id="KW-0132">Cell division</keyword>
<accession>A0A317XGP3</accession>
<keyword evidence="9" id="KW-0137">Centromere</keyword>
<evidence type="ECO:0000256" key="8">
    <source>
        <dbReference type="ARBA" id="ARBA00023306"/>
    </source>
</evidence>
<keyword evidence="3" id="KW-0158">Chromosome</keyword>
<evidence type="ECO:0000256" key="5">
    <source>
        <dbReference type="ARBA" id="ARBA00022776"/>
    </source>
</evidence>
<feature type="compositionally biased region" description="Basic and acidic residues" evidence="11">
    <location>
        <begin position="1"/>
        <end position="30"/>
    </location>
</feature>
<dbReference type="GO" id="GO:0005634">
    <property type="term" value="C:nucleus"/>
    <property type="evidence" value="ECO:0007669"/>
    <property type="project" value="UniProtKB-SubCell"/>
</dbReference>
<comment type="subcellular location">
    <subcellularLocation>
        <location evidence="2">Chromosome</location>
        <location evidence="2">Centromere</location>
        <location evidence="2">Kinetochore</location>
    </subcellularLocation>
    <subcellularLocation>
        <location evidence="1">Nucleus</location>
    </subcellularLocation>
</comment>
<evidence type="ECO:0000313" key="13">
    <source>
        <dbReference type="Proteomes" id="UP000246740"/>
    </source>
</evidence>
<evidence type="ECO:0000256" key="4">
    <source>
        <dbReference type="ARBA" id="ARBA00022618"/>
    </source>
</evidence>
<gene>
    <name evidence="12" type="ORF">BCV70DRAFT_202828</name>
</gene>
<feature type="coiled-coil region" evidence="10">
    <location>
        <begin position="245"/>
        <end position="272"/>
    </location>
</feature>
<feature type="region of interest" description="Disordered" evidence="11">
    <location>
        <begin position="1"/>
        <end position="51"/>
    </location>
</feature>
<keyword evidence="13" id="KW-1185">Reference proteome</keyword>
<feature type="compositionally biased region" description="Polar residues" evidence="11">
    <location>
        <begin position="32"/>
        <end position="51"/>
    </location>
</feature>
<dbReference type="OrthoDB" id="3360966at2759"/>
<dbReference type="PANTHER" id="PTHR15459">
    <property type="entry name" value="POLYAMINE-MODULATED FACTOR 1"/>
    <property type="match status" value="1"/>
</dbReference>
<evidence type="ECO:0000256" key="2">
    <source>
        <dbReference type="ARBA" id="ARBA00004629"/>
    </source>
</evidence>
<feature type="region of interest" description="Disordered" evidence="11">
    <location>
        <begin position="63"/>
        <end position="127"/>
    </location>
</feature>
<protein>
    <recommendedName>
        <fullName evidence="14">Nnf1-domain-containing protein</fullName>
    </recommendedName>
</protein>
<evidence type="ECO:0000313" key="12">
    <source>
        <dbReference type="EMBL" id="PWY97486.1"/>
    </source>
</evidence>
<dbReference type="AlphaFoldDB" id="A0A317XGP3"/>
<keyword evidence="10" id="KW-0175">Coiled coil</keyword>
<dbReference type="EMBL" id="KZ819207">
    <property type="protein sequence ID" value="PWY97486.1"/>
    <property type="molecule type" value="Genomic_DNA"/>
</dbReference>
<name>A0A317XGP3_9BASI</name>
<organism evidence="12 13">
    <name type="scientific">Testicularia cyperi</name>
    <dbReference type="NCBI Taxonomy" id="1882483"/>
    <lineage>
        <taxon>Eukaryota</taxon>
        <taxon>Fungi</taxon>
        <taxon>Dikarya</taxon>
        <taxon>Basidiomycota</taxon>
        <taxon>Ustilaginomycotina</taxon>
        <taxon>Ustilaginomycetes</taxon>
        <taxon>Ustilaginales</taxon>
        <taxon>Anthracoideaceae</taxon>
        <taxon>Testicularia</taxon>
    </lineage>
</organism>
<keyword evidence="6" id="KW-0995">Kinetochore</keyword>